<dbReference type="OMA" id="CSMINST"/>
<keyword evidence="3" id="KW-1185">Reference proteome</keyword>
<name>A0A401NN95_SCYTO</name>
<dbReference type="AlphaFoldDB" id="A0A401NN95"/>
<feature type="region of interest" description="Disordered" evidence="1">
    <location>
        <begin position="75"/>
        <end position="106"/>
    </location>
</feature>
<evidence type="ECO:0000313" key="3">
    <source>
        <dbReference type="Proteomes" id="UP000288216"/>
    </source>
</evidence>
<feature type="compositionally biased region" description="Basic and acidic residues" evidence="1">
    <location>
        <begin position="351"/>
        <end position="360"/>
    </location>
</feature>
<sequence>MADVIEITSDDDDSDSDVEIIGETMAAPGSNPAALRVCRHQHTCLAWARYQRIKKLLYSHRDNIDLTAEESEVHSQVNSAEEGMGSMQVNSRNWKQAEKSPQATVSSNLSHIVFDSDEDLPDSNGVCRLPGLQSDWTMGKDEPDLESPPVLTVEVTTEENLLEPVSNKRTDEDPLPKLDFVGLNESQDFHVTETKANLLVASNQVSHNSACSVDSTSDTCINSDVESLETFSPDAPIPYSSPSSTGDLLGDHLKSNFEESNNDTVDEPKADIEGLPLLIPQNCEQFELDHPIQNSLPGISMPSLEAWEQLQSHNERLENEVKCFPTENQAQDPILPLDQSGNQVLSSETEDPVRANEAKETSPNCSVDKEPLQSFQYLIGAPVQHLFIKRPRNEKWHKLVNQHSRSSTTHQCKLKEPELISQRQCSMINSTIDENFPQGTLQFLMDFVSPQHYPPHKIVEYIIKKILLGNESSSTILSAYMTLMKIQQLHPADISTVQWDWDLLAYHVENKDPHRKHSLTKSDRLLFLQYVVQTLEDDFQLKHDVPQQTIAKAVLSCDDKFSNVRNVIKWLIDTISKDSEEIQQKNSPLSSSPDSPQVLDSRYPRVVCLLQKMLTLAVEVDRSPTCSSNKIAEAIFQHFLYISERSQRLTVLRSMESQLLRCKLLEVLFHHCTKKQNTLPMSLGKVLHFIKYAKFPSETDEHCSSKWQYWEELVNLLCLLLLSYQEVTKRHLRLSISERVKYVLADTPPVLTTHDEITAKEVQTDMEEFYNRVLSDLGPPLNPQLEEQINLLKALLLCAATGT</sequence>
<feature type="region of interest" description="Disordered" evidence="1">
    <location>
        <begin position="331"/>
        <end position="367"/>
    </location>
</feature>
<dbReference type="OrthoDB" id="6088715at2759"/>
<dbReference type="GO" id="GO:0032184">
    <property type="term" value="F:SUMO polymer binding"/>
    <property type="evidence" value="ECO:0007669"/>
    <property type="project" value="TreeGrafter"/>
</dbReference>
<evidence type="ECO:0008006" key="4">
    <source>
        <dbReference type="Google" id="ProtNLM"/>
    </source>
</evidence>
<proteinExistence type="predicted"/>
<gene>
    <name evidence="2" type="ORF">scyTo_0014483</name>
</gene>
<feature type="compositionally biased region" description="Polar residues" evidence="1">
    <location>
        <begin position="87"/>
        <end position="106"/>
    </location>
</feature>
<dbReference type="EMBL" id="BFAA01007786">
    <property type="protein sequence ID" value="GCB62361.1"/>
    <property type="molecule type" value="Genomic_DNA"/>
</dbReference>
<dbReference type="STRING" id="75743.A0A401NN95"/>
<dbReference type="Proteomes" id="UP000288216">
    <property type="component" value="Unassembled WGS sequence"/>
</dbReference>
<evidence type="ECO:0000256" key="1">
    <source>
        <dbReference type="SAM" id="MobiDB-lite"/>
    </source>
</evidence>
<dbReference type="PANTHER" id="PTHR23187">
    <property type="entry name" value="FLJ44216 PROTEIN-RELATED"/>
    <property type="match status" value="1"/>
</dbReference>
<dbReference type="PANTHER" id="PTHR23187:SF3">
    <property type="entry name" value="SUMO-INTERACTING MOTIF-CONTAINING PROTEIN 1"/>
    <property type="match status" value="1"/>
</dbReference>
<accession>A0A401NN95</accession>
<evidence type="ECO:0000313" key="2">
    <source>
        <dbReference type="EMBL" id="GCB62361.1"/>
    </source>
</evidence>
<reference evidence="2 3" key="1">
    <citation type="journal article" date="2018" name="Nat. Ecol. Evol.">
        <title>Shark genomes provide insights into elasmobranch evolution and the origin of vertebrates.</title>
        <authorList>
            <person name="Hara Y"/>
            <person name="Yamaguchi K"/>
            <person name="Onimaru K"/>
            <person name="Kadota M"/>
            <person name="Koyanagi M"/>
            <person name="Keeley SD"/>
            <person name="Tatsumi K"/>
            <person name="Tanaka K"/>
            <person name="Motone F"/>
            <person name="Kageyama Y"/>
            <person name="Nozu R"/>
            <person name="Adachi N"/>
            <person name="Nishimura O"/>
            <person name="Nakagawa R"/>
            <person name="Tanegashima C"/>
            <person name="Kiyatake I"/>
            <person name="Matsumoto R"/>
            <person name="Murakumo K"/>
            <person name="Nishida K"/>
            <person name="Terakita A"/>
            <person name="Kuratani S"/>
            <person name="Sato K"/>
            <person name="Hyodo S Kuraku.S."/>
        </authorList>
    </citation>
    <scope>NUCLEOTIDE SEQUENCE [LARGE SCALE GENOMIC DNA]</scope>
</reference>
<protein>
    <recommendedName>
        <fullName evidence="4">SUMO-interacting motif-containing protein 1</fullName>
    </recommendedName>
</protein>
<comment type="caution">
    <text evidence="2">The sequence shown here is derived from an EMBL/GenBank/DDBJ whole genome shotgun (WGS) entry which is preliminary data.</text>
</comment>
<dbReference type="InterPro" id="IPR052119">
    <property type="entry name" value="ElonginBC-PRC2_ViralRestrict"/>
</dbReference>
<organism evidence="2 3">
    <name type="scientific">Scyliorhinus torazame</name>
    <name type="common">Cloudy catshark</name>
    <name type="synonym">Catulus torazame</name>
    <dbReference type="NCBI Taxonomy" id="75743"/>
    <lineage>
        <taxon>Eukaryota</taxon>
        <taxon>Metazoa</taxon>
        <taxon>Chordata</taxon>
        <taxon>Craniata</taxon>
        <taxon>Vertebrata</taxon>
        <taxon>Chondrichthyes</taxon>
        <taxon>Elasmobranchii</taxon>
        <taxon>Galeomorphii</taxon>
        <taxon>Galeoidea</taxon>
        <taxon>Carcharhiniformes</taxon>
        <taxon>Scyliorhinidae</taxon>
        <taxon>Scyliorhinus</taxon>
    </lineage>
</organism>